<keyword evidence="3 6" id="KW-0812">Transmembrane</keyword>
<dbReference type="InterPro" id="IPR050189">
    <property type="entry name" value="MFS_Efflux_Transporters"/>
</dbReference>
<feature type="transmembrane region" description="Helical" evidence="6">
    <location>
        <begin position="51"/>
        <end position="71"/>
    </location>
</feature>
<evidence type="ECO:0000256" key="6">
    <source>
        <dbReference type="SAM" id="Phobius"/>
    </source>
</evidence>
<feature type="transmembrane region" description="Helical" evidence="6">
    <location>
        <begin position="170"/>
        <end position="194"/>
    </location>
</feature>
<dbReference type="PANTHER" id="PTHR43124:SF10">
    <property type="entry name" value="PURINE EFFLUX PUMP PBUE"/>
    <property type="match status" value="1"/>
</dbReference>
<evidence type="ECO:0000256" key="5">
    <source>
        <dbReference type="ARBA" id="ARBA00023136"/>
    </source>
</evidence>
<dbReference type="GO" id="GO:0005886">
    <property type="term" value="C:plasma membrane"/>
    <property type="evidence" value="ECO:0007669"/>
    <property type="project" value="UniProtKB-SubCell"/>
</dbReference>
<keyword evidence="5 6" id="KW-0472">Membrane</keyword>
<feature type="domain" description="Major facilitator superfamily (MFS) profile" evidence="7">
    <location>
        <begin position="16"/>
        <end position="390"/>
    </location>
</feature>
<dbReference type="AlphaFoldDB" id="A0A1H9UB08"/>
<organism evidence="8 9">
    <name type="scientific">Tranquillimonas rosea</name>
    <dbReference type="NCBI Taxonomy" id="641238"/>
    <lineage>
        <taxon>Bacteria</taxon>
        <taxon>Pseudomonadati</taxon>
        <taxon>Pseudomonadota</taxon>
        <taxon>Alphaproteobacteria</taxon>
        <taxon>Rhodobacterales</taxon>
        <taxon>Roseobacteraceae</taxon>
        <taxon>Tranquillimonas</taxon>
    </lineage>
</organism>
<feature type="transmembrane region" description="Helical" evidence="6">
    <location>
        <begin position="83"/>
        <end position="102"/>
    </location>
</feature>
<dbReference type="Gene3D" id="1.20.1250.20">
    <property type="entry name" value="MFS general substrate transporter like domains"/>
    <property type="match status" value="1"/>
</dbReference>
<feature type="transmembrane region" description="Helical" evidence="6">
    <location>
        <begin position="141"/>
        <end position="164"/>
    </location>
</feature>
<evidence type="ECO:0000256" key="1">
    <source>
        <dbReference type="ARBA" id="ARBA00004651"/>
    </source>
</evidence>
<name>A0A1H9UB08_9RHOB</name>
<feature type="transmembrane region" description="Helical" evidence="6">
    <location>
        <begin position="215"/>
        <end position="234"/>
    </location>
</feature>
<comment type="subcellular location">
    <subcellularLocation>
        <location evidence="1">Cell membrane</location>
        <topology evidence="1">Multi-pass membrane protein</topology>
    </subcellularLocation>
</comment>
<evidence type="ECO:0000256" key="3">
    <source>
        <dbReference type="ARBA" id="ARBA00022692"/>
    </source>
</evidence>
<dbReference type="PROSITE" id="PS50850">
    <property type="entry name" value="MFS"/>
    <property type="match status" value="1"/>
</dbReference>
<dbReference type="InterPro" id="IPR020846">
    <property type="entry name" value="MFS_dom"/>
</dbReference>
<feature type="transmembrane region" description="Helical" evidence="6">
    <location>
        <begin position="362"/>
        <end position="385"/>
    </location>
</feature>
<evidence type="ECO:0000259" key="7">
    <source>
        <dbReference type="PROSITE" id="PS50850"/>
    </source>
</evidence>
<dbReference type="CDD" id="cd17324">
    <property type="entry name" value="MFS_NepI_like"/>
    <property type="match status" value="1"/>
</dbReference>
<dbReference type="EMBL" id="FOGU01000005">
    <property type="protein sequence ID" value="SES06451.1"/>
    <property type="molecule type" value="Genomic_DNA"/>
</dbReference>
<dbReference type="RefSeq" id="WP_092692981.1">
    <property type="nucleotide sequence ID" value="NZ_FOGU01000005.1"/>
</dbReference>
<gene>
    <name evidence="8" type="ORF">SAMN04490244_105154</name>
</gene>
<protein>
    <submittedName>
        <fullName evidence="8">Predicted arabinose efflux permease, MFS family</fullName>
    </submittedName>
</protein>
<feature type="transmembrane region" description="Helical" evidence="6">
    <location>
        <begin position="333"/>
        <end position="356"/>
    </location>
</feature>
<accession>A0A1H9UB08</accession>
<sequence>MTATTQPAAGASLAPVLVVLSAGNFVIGMGAFVIIGVLGPLADDLSLSSGRAGWLITSYAVSYAIFSPLLVSATGRVGRRRVMAGALAVFAVANAACALAPSELPLHLSRIVAAAGAGCFTPVTSAVAARLAPPERRAQALAAVLFGITLAQVAGVPAGSWIAYTFGWRAAVWIVAALSVPAAVAIWVIVPAGLSFTPVSPRDLGRVLGSARTMLAVMFTTTFLGAIFVVYSYLGPLLETQMGYGRNGISAVLVVYGVGAVAGNLAGGWVADRIGPMATLLMLTGIQALTMPLFALLPLANAALVALVVFWSLVGWSFGAAQQVRLISLAPDSASVVLALNAAAIYVGAAVGSAIGGGVLDAFGPAALGVTGGIGALVALGHLALSRRMSGR</sequence>
<dbReference type="PANTHER" id="PTHR43124">
    <property type="entry name" value="PURINE EFFLUX PUMP PBUE"/>
    <property type="match status" value="1"/>
</dbReference>
<dbReference type="GO" id="GO:0022857">
    <property type="term" value="F:transmembrane transporter activity"/>
    <property type="evidence" value="ECO:0007669"/>
    <property type="project" value="InterPro"/>
</dbReference>
<dbReference type="InterPro" id="IPR036259">
    <property type="entry name" value="MFS_trans_sf"/>
</dbReference>
<evidence type="ECO:0000313" key="9">
    <source>
        <dbReference type="Proteomes" id="UP000198885"/>
    </source>
</evidence>
<feature type="transmembrane region" description="Helical" evidence="6">
    <location>
        <begin position="108"/>
        <end position="129"/>
    </location>
</feature>
<proteinExistence type="predicted"/>
<reference evidence="8 9" key="1">
    <citation type="submission" date="2016-10" db="EMBL/GenBank/DDBJ databases">
        <authorList>
            <person name="de Groot N.N."/>
        </authorList>
    </citation>
    <scope>NUCLEOTIDE SEQUENCE [LARGE SCALE GENOMIC DNA]</scope>
    <source>
        <strain evidence="8 9">DSM 23042</strain>
    </source>
</reference>
<dbReference type="STRING" id="641238.SAMN04490244_105154"/>
<evidence type="ECO:0000256" key="4">
    <source>
        <dbReference type="ARBA" id="ARBA00022989"/>
    </source>
</evidence>
<keyword evidence="4 6" id="KW-1133">Transmembrane helix</keyword>
<dbReference type="Proteomes" id="UP000198885">
    <property type="component" value="Unassembled WGS sequence"/>
</dbReference>
<dbReference type="OrthoDB" id="9788453at2"/>
<keyword evidence="9" id="KW-1185">Reference proteome</keyword>
<evidence type="ECO:0000313" key="8">
    <source>
        <dbReference type="EMBL" id="SES06451.1"/>
    </source>
</evidence>
<feature type="transmembrane region" description="Helical" evidence="6">
    <location>
        <begin position="249"/>
        <end position="271"/>
    </location>
</feature>
<feature type="transmembrane region" description="Helical" evidence="6">
    <location>
        <begin position="303"/>
        <end position="321"/>
    </location>
</feature>
<dbReference type="InterPro" id="IPR011701">
    <property type="entry name" value="MFS"/>
</dbReference>
<feature type="transmembrane region" description="Helical" evidence="6">
    <location>
        <begin position="12"/>
        <end position="39"/>
    </location>
</feature>
<dbReference type="Pfam" id="PF07690">
    <property type="entry name" value="MFS_1"/>
    <property type="match status" value="1"/>
</dbReference>
<evidence type="ECO:0000256" key="2">
    <source>
        <dbReference type="ARBA" id="ARBA00022475"/>
    </source>
</evidence>
<dbReference type="SUPFAM" id="SSF103473">
    <property type="entry name" value="MFS general substrate transporter"/>
    <property type="match status" value="1"/>
</dbReference>
<keyword evidence="2" id="KW-1003">Cell membrane</keyword>